<name>A0A7G9UYV9_9CAUD</name>
<sequence>MKVSNLYIYGNSEYLRRLEEDYVFMGRQVRLEDGRLIVFALPRRRSKPKTQKKNRSRRR</sequence>
<protein>
    <submittedName>
        <fullName evidence="1">Uncharacterized protein</fullName>
    </submittedName>
</protein>
<keyword evidence="2" id="KW-1185">Reference proteome</keyword>
<dbReference type="GeneID" id="77927425"/>
<reference evidence="1 2" key="1">
    <citation type="submission" date="2020-06" db="EMBL/GenBank/DDBJ databases">
        <authorList>
            <person name="Arora M.N."/>
            <person name="Dalling M.T."/>
            <person name="Dawson S.P.M."/>
            <person name="Elia S.N."/>
            <person name="Burke B."/>
            <person name="Shaffer C.D."/>
            <person name="Weston-Hafer K.A."/>
            <person name="Garlena R.A."/>
            <person name="Russell D.A."/>
            <person name="Pope W.H."/>
            <person name="Jacobs-Sera D."/>
            <person name="Hatfull G.F."/>
        </authorList>
    </citation>
    <scope>NUCLEOTIDE SEQUENCE [LARGE SCALE GENOMIC DNA]</scope>
</reference>
<dbReference type="RefSeq" id="YP_010651721.1">
    <property type="nucleotide sequence ID" value="NC_070783.1"/>
</dbReference>
<evidence type="ECO:0000313" key="1">
    <source>
        <dbReference type="EMBL" id="QNN99214.1"/>
    </source>
</evidence>
<proteinExistence type="predicted"/>
<gene>
    <name evidence="1" type="primary">130</name>
    <name evidence="1" type="ORF">SEA_FAUST_130</name>
</gene>
<organism evidence="1 2">
    <name type="scientific">Streptomyces phage Faust</name>
    <dbReference type="NCBI Taxonomy" id="2767565"/>
    <lineage>
        <taxon>Viruses</taxon>
        <taxon>Duplodnaviria</taxon>
        <taxon>Heunggongvirae</taxon>
        <taxon>Uroviricota</taxon>
        <taxon>Caudoviricetes</taxon>
        <taxon>Stanwilliamsviridae</taxon>
        <taxon>Loccivirinae</taxon>
        <taxon>Faustvirus</taxon>
        <taxon>Faustvirus faust</taxon>
    </lineage>
</organism>
<dbReference type="KEGG" id="vg:77927425"/>
<dbReference type="Proteomes" id="UP000516151">
    <property type="component" value="Segment"/>
</dbReference>
<dbReference type="EMBL" id="MT684598">
    <property type="protein sequence ID" value="QNN99214.1"/>
    <property type="molecule type" value="Genomic_DNA"/>
</dbReference>
<accession>A0A7G9UYV9</accession>
<evidence type="ECO:0000313" key="2">
    <source>
        <dbReference type="Proteomes" id="UP000516151"/>
    </source>
</evidence>